<dbReference type="Gene3D" id="2.60.40.420">
    <property type="entry name" value="Cupredoxins - blue copper proteins"/>
    <property type="match status" value="1"/>
</dbReference>
<name>A0A284VKL7_9EURY</name>
<proteinExistence type="predicted"/>
<evidence type="ECO:0000256" key="1">
    <source>
        <dbReference type="SAM" id="Phobius"/>
    </source>
</evidence>
<keyword evidence="1" id="KW-0472">Membrane</keyword>
<evidence type="ECO:0000313" key="2">
    <source>
        <dbReference type="EMBL" id="SNQ59773.1"/>
    </source>
</evidence>
<keyword evidence="1" id="KW-0812">Transmembrane</keyword>
<dbReference type="AlphaFoldDB" id="A0A284VKL7"/>
<evidence type="ECO:0008006" key="4">
    <source>
        <dbReference type="Google" id="ProtNLM"/>
    </source>
</evidence>
<dbReference type="InterPro" id="IPR008972">
    <property type="entry name" value="Cupredoxin"/>
</dbReference>
<sequence>MINKSARIILILLIILSGIEIKIATADNIPVVYISYINPDLGFYKVIDITTRNPAQYVSRTLTINQGDTVEWENDADNQFTITVVSDQKLFPDASLVAIGDNFSYTFNQAEVYTFYIKERHTARQTIIVLPVNGYNTPVPTAIITSAPVATPAPAYSPSATASIANNGSSNETNEKANSLSFSLTGIMSIIVGISSIFITYRIGRDKK</sequence>
<reference evidence="3" key="1">
    <citation type="submission" date="2017-06" db="EMBL/GenBank/DDBJ databases">
        <authorList>
            <person name="Cremers G."/>
        </authorList>
    </citation>
    <scope>NUCLEOTIDE SEQUENCE [LARGE SCALE GENOMIC DNA]</scope>
</reference>
<keyword evidence="3" id="KW-1185">Reference proteome</keyword>
<feature type="transmembrane region" description="Helical" evidence="1">
    <location>
        <begin position="180"/>
        <end position="201"/>
    </location>
</feature>
<dbReference type="SUPFAM" id="SSF49503">
    <property type="entry name" value="Cupredoxins"/>
    <property type="match status" value="1"/>
</dbReference>
<evidence type="ECO:0000313" key="3">
    <source>
        <dbReference type="Proteomes" id="UP000218615"/>
    </source>
</evidence>
<gene>
    <name evidence="2" type="ORF">MNV_1330007</name>
</gene>
<keyword evidence="1" id="KW-1133">Transmembrane helix</keyword>
<accession>A0A284VKL7</accession>
<dbReference type="Proteomes" id="UP000218615">
    <property type="component" value="Unassembled WGS sequence"/>
</dbReference>
<dbReference type="RefSeq" id="WP_096204094.1">
    <property type="nucleotide sequence ID" value="NZ_FZMP01000039.1"/>
</dbReference>
<organism evidence="2 3">
    <name type="scientific">Candidatus Methanoperedens nitratireducens</name>
    <dbReference type="NCBI Taxonomy" id="1392998"/>
    <lineage>
        <taxon>Archaea</taxon>
        <taxon>Methanobacteriati</taxon>
        <taxon>Methanobacteriota</taxon>
        <taxon>Stenosarchaea group</taxon>
        <taxon>Methanomicrobia</taxon>
        <taxon>Methanosarcinales</taxon>
        <taxon>ANME-2 cluster</taxon>
        <taxon>Candidatus Methanoperedentaceae</taxon>
        <taxon>Candidatus Methanoperedens</taxon>
    </lineage>
</organism>
<dbReference type="EMBL" id="FZMP01000039">
    <property type="protein sequence ID" value="SNQ59773.1"/>
    <property type="molecule type" value="Genomic_DNA"/>
</dbReference>
<dbReference type="OrthoDB" id="137915at2157"/>
<protein>
    <recommendedName>
        <fullName evidence="4">S-layer family duplication domain-containing protein</fullName>
    </recommendedName>
</protein>